<accession>A0ABU9BYJ5</accession>
<dbReference type="PROSITE" id="PS51257">
    <property type="entry name" value="PROKAR_LIPOPROTEIN"/>
    <property type="match status" value="1"/>
</dbReference>
<protein>
    <submittedName>
        <fullName evidence="2">Uncharacterized protein</fullName>
    </submittedName>
</protein>
<gene>
    <name evidence="2" type="ORF">AACH06_29975</name>
</gene>
<dbReference type="Proteomes" id="UP001371218">
    <property type="component" value="Unassembled WGS sequence"/>
</dbReference>
<feature type="signal peptide" evidence="1">
    <location>
        <begin position="1"/>
        <end position="18"/>
    </location>
</feature>
<dbReference type="EMBL" id="JBBUTG010000064">
    <property type="protein sequence ID" value="MEK8035066.1"/>
    <property type="molecule type" value="Genomic_DNA"/>
</dbReference>
<keyword evidence="1" id="KW-0732">Signal</keyword>
<evidence type="ECO:0000313" key="3">
    <source>
        <dbReference type="Proteomes" id="UP001371218"/>
    </source>
</evidence>
<evidence type="ECO:0000313" key="2">
    <source>
        <dbReference type="EMBL" id="MEK8035066.1"/>
    </source>
</evidence>
<keyword evidence="3" id="KW-1185">Reference proteome</keyword>
<proteinExistence type="predicted"/>
<reference evidence="2 3" key="1">
    <citation type="submission" date="2024-04" db="EMBL/GenBank/DDBJ databases">
        <title>Novel species of the genus Ideonella isolated from streams.</title>
        <authorList>
            <person name="Lu H."/>
        </authorList>
    </citation>
    <scope>NUCLEOTIDE SEQUENCE [LARGE SCALE GENOMIC DNA]</scope>
    <source>
        <strain evidence="2 3">DXS29W</strain>
    </source>
</reference>
<sequence length="153" mass="16929">MRRLSFLLALVAAIAAGACSELGNGAGQISQKIGQVTHDPSATQVNLPKLTSFGWEYFYFFRAGTTRDQICKFIEAKRTNCGRVIRYESVPEGFVALFFGLNGQLTHTELHDLSNGEFDFNVPENGFPKEKAVFTIRRASTGTKQDHILLEAP</sequence>
<dbReference type="RefSeq" id="WP_341429500.1">
    <property type="nucleotide sequence ID" value="NZ_JBBUTG010000064.1"/>
</dbReference>
<comment type="caution">
    <text evidence="2">The sequence shown here is derived from an EMBL/GenBank/DDBJ whole genome shotgun (WGS) entry which is preliminary data.</text>
</comment>
<feature type="chain" id="PRO_5045452679" evidence="1">
    <location>
        <begin position="19"/>
        <end position="153"/>
    </location>
</feature>
<evidence type="ECO:0000256" key="1">
    <source>
        <dbReference type="SAM" id="SignalP"/>
    </source>
</evidence>
<name>A0ABU9BYJ5_9BURK</name>
<organism evidence="2 3">
    <name type="scientific">Ideonella lacteola</name>
    <dbReference type="NCBI Taxonomy" id="2984193"/>
    <lineage>
        <taxon>Bacteria</taxon>
        <taxon>Pseudomonadati</taxon>
        <taxon>Pseudomonadota</taxon>
        <taxon>Betaproteobacteria</taxon>
        <taxon>Burkholderiales</taxon>
        <taxon>Sphaerotilaceae</taxon>
        <taxon>Ideonella</taxon>
    </lineage>
</organism>